<accession>A0AA40EA07</accession>
<dbReference type="Proteomes" id="UP001172102">
    <property type="component" value="Unassembled WGS sequence"/>
</dbReference>
<reference evidence="2" key="1">
    <citation type="submission" date="2023-06" db="EMBL/GenBank/DDBJ databases">
        <title>Genome-scale phylogeny and comparative genomics of the fungal order Sordariales.</title>
        <authorList>
            <consortium name="Lawrence Berkeley National Laboratory"/>
            <person name="Hensen N."/>
            <person name="Bonometti L."/>
            <person name="Westerberg I."/>
            <person name="Brannstrom I.O."/>
            <person name="Guillou S."/>
            <person name="Cros-Aarteil S."/>
            <person name="Calhoun S."/>
            <person name="Haridas S."/>
            <person name="Kuo A."/>
            <person name="Mondo S."/>
            <person name="Pangilinan J."/>
            <person name="Riley R."/>
            <person name="Labutti K."/>
            <person name="Andreopoulos B."/>
            <person name="Lipzen A."/>
            <person name="Chen C."/>
            <person name="Yanf M."/>
            <person name="Daum C."/>
            <person name="Ng V."/>
            <person name="Clum A."/>
            <person name="Steindorff A."/>
            <person name="Ohm R."/>
            <person name="Martin F."/>
            <person name="Silar P."/>
            <person name="Natvig D."/>
            <person name="Lalanne C."/>
            <person name="Gautier V."/>
            <person name="Ament-Velasquez S.L."/>
            <person name="Kruys A."/>
            <person name="Hutchinson M.I."/>
            <person name="Powell A.J."/>
            <person name="Barry K."/>
            <person name="Miller A.N."/>
            <person name="Grigoriev I.V."/>
            <person name="Debuchy R."/>
            <person name="Gladieux P."/>
            <person name="Thoren M.H."/>
            <person name="Johannesson H."/>
        </authorList>
    </citation>
    <scope>NUCLEOTIDE SEQUENCE</scope>
    <source>
        <strain evidence="2">SMH4607-1</strain>
    </source>
</reference>
<organism evidence="2 3">
    <name type="scientific">Lasiosphaeris hirsuta</name>
    <dbReference type="NCBI Taxonomy" id="260670"/>
    <lineage>
        <taxon>Eukaryota</taxon>
        <taxon>Fungi</taxon>
        <taxon>Dikarya</taxon>
        <taxon>Ascomycota</taxon>
        <taxon>Pezizomycotina</taxon>
        <taxon>Sordariomycetes</taxon>
        <taxon>Sordariomycetidae</taxon>
        <taxon>Sordariales</taxon>
        <taxon>Lasiosphaeriaceae</taxon>
        <taxon>Lasiosphaeris</taxon>
    </lineage>
</organism>
<dbReference type="AlphaFoldDB" id="A0AA40EA07"/>
<keyword evidence="1" id="KW-0472">Membrane</keyword>
<keyword evidence="1" id="KW-1133">Transmembrane helix</keyword>
<feature type="transmembrane region" description="Helical" evidence="1">
    <location>
        <begin position="120"/>
        <end position="145"/>
    </location>
</feature>
<sequence length="159" mass="18026">MGQIFDNFKSKWASWLYAIFSLFITFASYVFVKMVLIDEAPPPPFLRLSPGRTILTVNICAHIVAFLIWDQISTSLEAWRWALASRHNRGLPLGSFLALSRAAGPIAVASLILLPRPGIHLFYCAKRLSFMGLAWALGIVLTNMYTRQRVSRREWCLPV</sequence>
<proteinExistence type="predicted"/>
<keyword evidence="1" id="KW-0812">Transmembrane</keyword>
<feature type="transmembrane region" description="Helical" evidence="1">
    <location>
        <begin position="52"/>
        <end position="69"/>
    </location>
</feature>
<evidence type="ECO:0000313" key="2">
    <source>
        <dbReference type="EMBL" id="KAK0729576.1"/>
    </source>
</evidence>
<dbReference type="EMBL" id="JAUKUA010000001">
    <property type="protein sequence ID" value="KAK0729576.1"/>
    <property type="molecule type" value="Genomic_DNA"/>
</dbReference>
<keyword evidence="3" id="KW-1185">Reference proteome</keyword>
<protein>
    <submittedName>
        <fullName evidence="2">Uncharacterized protein</fullName>
    </submittedName>
</protein>
<feature type="transmembrane region" description="Helical" evidence="1">
    <location>
        <begin position="12"/>
        <end position="32"/>
    </location>
</feature>
<comment type="caution">
    <text evidence="2">The sequence shown here is derived from an EMBL/GenBank/DDBJ whole genome shotgun (WGS) entry which is preliminary data.</text>
</comment>
<gene>
    <name evidence="2" type="ORF">B0H67DRAFT_2509</name>
</gene>
<evidence type="ECO:0000256" key="1">
    <source>
        <dbReference type="SAM" id="Phobius"/>
    </source>
</evidence>
<feature type="transmembrane region" description="Helical" evidence="1">
    <location>
        <begin position="90"/>
        <end position="114"/>
    </location>
</feature>
<name>A0AA40EA07_9PEZI</name>
<evidence type="ECO:0000313" key="3">
    <source>
        <dbReference type="Proteomes" id="UP001172102"/>
    </source>
</evidence>